<feature type="region of interest" description="Disordered" evidence="4">
    <location>
        <begin position="999"/>
        <end position="1025"/>
    </location>
</feature>
<feature type="domain" description="Post-SET" evidence="6">
    <location>
        <begin position="2051"/>
        <end position="2067"/>
    </location>
</feature>
<sequence>MGDGGVACVPVQHVMERFQLSETYCGGNGGISSKSLQFTESSSVHRKHEKKMEVEKAEFGSDKSRKGELEKGGQVSLSRAKEGGEVEKGEILERQVKEEVEEGELGIAREGKEEVENGEFVPEKLQQKREFEKGEIVVEKWRRGDVVKREFTPEKWRRREPEKRESYNGRYRGDELEKGEFLPDKWRKGQVEKSDFGSRKGRIPELEKGEFVPDRWRKSEVVKDEFSSARSSYSTRRREQERDYSPREKGWKCEQERTPNSKKNVDDDTYLRKDHAGSGNEWRKRHHRWDPNHDKDPKISSRPADDELGSSKYGHSDGKSYGKDYSSGSWLKRHNTELESSSRRYHGDANDYSVSKSRRISDDSGRSGYQEKRHSLNSVDRSYRNTSSSSSSARLASSRYSSSSRHYEYSSTSRGMQERHGRSPGNFERSPRDRSDRNRQHDPRDRSPANLDRSPNDQSRQYDRRAGSPVRERSPLSRPRNRDRRDQTPSYLDKSPIDRGWSPRKQARRPDHKDRSPGRLERSSLDRGLSHDHKESSRKSGGGTEVLQCRLESHGPDEKLGQTDSTDKDSHRLSSPSQPHDNDNLSGGCASLENGSNPSYQKEEPQTAAVGCPEPLPQTGEALEEFSMEEDMDISNTPPHVPASADSPVGTWFYLDYLGLEKGPSNLCDLKRLVEEGVLQSDHLIKHTGSDWWVTVENAASPLVSTKFPPIVSDAITQLVNPPEAPGNVLVDGGDGDQSFNQPDEESSSALLPPPPPFDPDNNSGSAKIFEDLYIDERVGALLNGHTVIPGKELETIGEALQMTFEHMGEKQDSSEGFMRSWLGIGEPYVGRRDGELGAAFDDASKEVGESRSIASCDKDSVVPGCVPSDWFSNRWSCKGGDWKRNDETVHDKSFRRKLVLNDGYPLCQMPKSGYEDPRWHREDELYCPSHSRRLDLSTWAFSLSEDRNDSSGTSKSNQMKTTLIPRGAKGTVLPVVRINACVVNSRVSFVSEPRMAVRGNDRHSSRSVRNLSSSSDGRSLSVEAASRSKMFNEQEWENPKKCIAPISTPKDHVCTVDELQLHLGGWYYLDGAGHEHGPASFSELQVSVEKGTIQNCISVFRKLDNIWVPVISNALDSKPVTDLQEQSAESSTDTSVAPLSQKENYKHGLDESGTSLFHRVHPQFIGFTRGKLHELVMKSFKSREFAAAIHEVLDPWISSKQPRKEIERQPMKSRKPAEDYYGRAGKRARLWTDDSEEDYDLGDDLSIGYRDETPFEELCSSDAFRQENCSDSEAESQSWGLLDGHLLARVFHFLSADLKSLAFSAATCKHWNTVIKIYKDISRQVNMSALGPNCSDSMLSKIMNSYDKMKITSVILTGCTSISARALEEILHSFPCISSVDIGGCSQFRELFHTFQNIKWMKDRSSRENKNSEGSHYKMRSLQQITEKSQSVPKSTKGHFDESSDQGDSFYDSAIDKWNSSTGFFRQSLYKRKKLPDMRKASSFFSREARMRRLLHRKSENGYKKMEEFLTSNLKDIMKENCFDFFTSKVAEIEERIKNGYYMRRGLNSVKDDISRMCRDAIKAKSRGNPGNMNHVIMLFIKLATRLEENSKSSHERDEMLKMRKDDSPMGFQSATSEYKKRNNKSTSERKHLIRNNGIGYANGNADYGDYASDREIKRRLSKLNRRTLDSDSETSDDLDRSSEDIKGDGESTNSDTESDLELNSGVGMQHLRREKYFSEEETLDSLTEDREWGARMTKASLVPPVTRKYEVIDQYIIVEDEKEVQRKMHVSLPDNYTERLAAQKNGNEESDMDFPEVKEFKPRKELGEEVLEQEVYGIDPYTHNLLLDSMPEELEWPLSDKHLFVEDMLLRTLNMQVRRFTGAGNAPMKYPLLPVIEEIQRTAEENSDKRTMRMCQGIFKAIRSRPEDNYVAYRKGLGVVCNRVEGFGVDDFVVEFLGEVYPAWKWYEKQDGIRILQKNNKDPAPEFYNIYLERPKGDSDGYDVLVVDAMHKANYASRICHSCRPNCEAKVTAVDGHYQIGVYTLRPIGFGEEITFDYNSVTESKEEHEESVCLCGSQVCRGSYLNFTGDGAYLMVLREFHGLLDRHNLLLEACALNHVSKDDYIDLGKAGLGSCLLDGLPDWLIAYSARLVRFINFERTKLPREILRINLEEKRKFFSDICLDNEKNEAEIQAEGVYNQRLQNLAVTLNKVKYVMKCGFGDPKLAPPPLKELNPEAVVSALWKGEGSFVEEILQCITPHVGEDVLNKLKSKIDSHDPSASDDVMGQLHKSLLWLRDEIRSLPCTKKCRHDAAADLIHMYAYTKCFYRIQEYKTVTSPPVYISPLDLGPKYSGKIGPGLKEYRKTYSENYCLGQLIYWYTQDYVEPHINLARASRGCLSLPDIASFYPNNQKSSKELVYGPRILRFMLSRMEKQPQRPWPKDRIWRFKSNVKVFGSPNLDAVMNKSSLDRDMVQWLKSRSSKFHAL</sequence>
<dbReference type="InterPro" id="IPR046341">
    <property type="entry name" value="SET_dom_sf"/>
</dbReference>
<proteinExistence type="predicted"/>
<dbReference type="InterPro" id="IPR003616">
    <property type="entry name" value="Post-SET_dom"/>
</dbReference>
<dbReference type="Proteomes" id="UP001420932">
    <property type="component" value="Unassembled WGS sequence"/>
</dbReference>
<evidence type="ECO:0000256" key="2">
    <source>
        <dbReference type="ARBA" id="ARBA00022679"/>
    </source>
</evidence>
<feature type="compositionally biased region" description="Basic and acidic residues" evidence="4">
    <location>
        <begin position="50"/>
        <end position="71"/>
    </location>
</feature>
<feature type="compositionally biased region" description="Polar residues" evidence="4">
    <location>
        <begin position="1422"/>
        <end position="1435"/>
    </location>
</feature>
<feature type="compositionally biased region" description="Basic and acidic residues" evidence="4">
    <location>
        <begin position="359"/>
        <end position="374"/>
    </location>
</feature>
<dbReference type="PANTHER" id="PTHR46655">
    <property type="entry name" value="HISTONE-LYSINE N-METHYLTRANSFERASE ATXR3"/>
    <property type="match status" value="1"/>
</dbReference>
<dbReference type="Pfam" id="PF19633">
    <property type="entry name" value="SDG2_C"/>
    <property type="match status" value="1"/>
</dbReference>
<dbReference type="SMART" id="SM00317">
    <property type="entry name" value="SET"/>
    <property type="match status" value="1"/>
</dbReference>
<feature type="compositionally biased region" description="Low complexity" evidence="4">
    <location>
        <begin position="384"/>
        <end position="414"/>
    </location>
</feature>
<evidence type="ECO:0000256" key="4">
    <source>
        <dbReference type="SAM" id="MobiDB-lite"/>
    </source>
</evidence>
<dbReference type="PANTHER" id="PTHR46655:SF1">
    <property type="entry name" value="HISTONE-LYSINE N-METHYLTRANSFERASE ATXR3"/>
    <property type="match status" value="1"/>
</dbReference>
<gene>
    <name evidence="7" type="ORF">Syun_010311</name>
</gene>
<feature type="region of interest" description="Disordered" evidence="4">
    <location>
        <begin position="1404"/>
        <end position="1446"/>
    </location>
</feature>
<feature type="compositionally biased region" description="Basic and acidic residues" evidence="4">
    <location>
        <begin position="236"/>
        <end position="276"/>
    </location>
</feature>
<feature type="region of interest" description="Disordered" evidence="4">
    <location>
        <begin position="102"/>
        <end position="121"/>
    </location>
</feature>
<dbReference type="Pfam" id="PF25531">
    <property type="entry name" value="GYF_ATXR3"/>
    <property type="match status" value="1"/>
</dbReference>
<feature type="compositionally biased region" description="Basic and acidic residues" evidence="4">
    <location>
        <begin position="551"/>
        <end position="572"/>
    </location>
</feature>
<evidence type="ECO:0000259" key="6">
    <source>
        <dbReference type="PROSITE" id="PS50868"/>
    </source>
</evidence>
<keyword evidence="8" id="KW-1185">Reference proteome</keyword>
<keyword evidence="3" id="KW-0949">S-adenosyl-L-methionine</keyword>
<keyword evidence="2" id="KW-0808">Transferase</keyword>
<evidence type="ECO:0000259" key="5">
    <source>
        <dbReference type="PROSITE" id="PS50280"/>
    </source>
</evidence>
<dbReference type="PROSITE" id="PS50280">
    <property type="entry name" value="SET"/>
    <property type="match status" value="1"/>
</dbReference>
<dbReference type="InterPro" id="IPR001214">
    <property type="entry name" value="SET_dom"/>
</dbReference>
<accession>A0AAP0PPV7</accession>
<evidence type="ECO:0000313" key="8">
    <source>
        <dbReference type="Proteomes" id="UP001420932"/>
    </source>
</evidence>
<organism evidence="7 8">
    <name type="scientific">Stephania yunnanensis</name>
    <dbReference type="NCBI Taxonomy" id="152371"/>
    <lineage>
        <taxon>Eukaryota</taxon>
        <taxon>Viridiplantae</taxon>
        <taxon>Streptophyta</taxon>
        <taxon>Embryophyta</taxon>
        <taxon>Tracheophyta</taxon>
        <taxon>Spermatophyta</taxon>
        <taxon>Magnoliopsida</taxon>
        <taxon>Ranunculales</taxon>
        <taxon>Menispermaceae</taxon>
        <taxon>Menispermoideae</taxon>
        <taxon>Cissampelideae</taxon>
        <taxon>Stephania</taxon>
    </lineage>
</organism>
<feature type="region of interest" description="Disordered" evidence="4">
    <location>
        <begin position="42"/>
        <end position="95"/>
    </location>
</feature>
<feature type="compositionally biased region" description="Basic and acidic residues" evidence="4">
    <location>
        <begin position="334"/>
        <end position="349"/>
    </location>
</feature>
<feature type="compositionally biased region" description="Basic and acidic residues" evidence="4">
    <location>
        <begin position="289"/>
        <end position="305"/>
    </location>
</feature>
<dbReference type="InterPro" id="IPR045606">
    <property type="entry name" value="ATXR3_C"/>
</dbReference>
<feature type="region of interest" description="Disordered" evidence="4">
    <location>
        <begin position="1592"/>
        <end position="1640"/>
    </location>
</feature>
<evidence type="ECO:0000256" key="1">
    <source>
        <dbReference type="ARBA" id="ARBA00022603"/>
    </source>
</evidence>
<feature type="compositionally biased region" description="Basic and acidic residues" evidence="4">
    <location>
        <begin position="460"/>
        <end position="475"/>
    </location>
</feature>
<feature type="region of interest" description="Disordered" evidence="4">
    <location>
        <begin position="1669"/>
        <end position="1707"/>
    </location>
</feature>
<evidence type="ECO:0000313" key="7">
    <source>
        <dbReference type="EMBL" id="KAK9152002.1"/>
    </source>
</evidence>
<feature type="domain" description="SET" evidence="5">
    <location>
        <begin position="1906"/>
        <end position="2041"/>
    </location>
</feature>
<feature type="compositionally biased region" description="Basic and acidic residues" evidence="4">
    <location>
        <begin position="429"/>
        <end position="447"/>
    </location>
</feature>
<feature type="compositionally biased region" description="Basic and acidic residues" evidence="4">
    <location>
        <begin position="107"/>
        <end position="121"/>
    </location>
</feature>
<feature type="compositionally biased region" description="Basic and acidic residues" evidence="4">
    <location>
        <begin position="508"/>
        <end position="538"/>
    </location>
</feature>
<dbReference type="GO" id="GO:0032259">
    <property type="term" value="P:methylation"/>
    <property type="evidence" value="ECO:0007669"/>
    <property type="project" value="UniProtKB-KW"/>
</dbReference>
<feature type="region of interest" description="Disordered" evidence="4">
    <location>
        <begin position="723"/>
        <end position="765"/>
    </location>
</feature>
<evidence type="ECO:0008006" key="9">
    <source>
        <dbReference type="Google" id="ProtNLM"/>
    </source>
</evidence>
<feature type="compositionally biased region" description="Basic and acidic residues" evidence="4">
    <location>
        <begin position="1592"/>
        <end position="1609"/>
    </location>
</feature>
<evidence type="ECO:0000256" key="3">
    <source>
        <dbReference type="ARBA" id="ARBA00022691"/>
    </source>
</evidence>
<dbReference type="GO" id="GO:0008168">
    <property type="term" value="F:methyltransferase activity"/>
    <property type="evidence" value="ECO:0007669"/>
    <property type="project" value="UniProtKB-KW"/>
</dbReference>
<dbReference type="PROSITE" id="PS50868">
    <property type="entry name" value="POST_SET"/>
    <property type="match status" value="1"/>
</dbReference>
<feature type="compositionally biased region" description="Basic and acidic residues" evidence="4">
    <location>
        <begin position="1679"/>
        <end position="1691"/>
    </location>
</feature>
<name>A0AAP0PPV7_9MAGN</name>
<reference evidence="7 8" key="1">
    <citation type="submission" date="2024-01" db="EMBL/GenBank/DDBJ databases">
        <title>Genome assemblies of Stephania.</title>
        <authorList>
            <person name="Yang L."/>
        </authorList>
    </citation>
    <scope>NUCLEOTIDE SEQUENCE [LARGE SCALE GENOMIC DNA]</scope>
    <source>
        <strain evidence="7">YNDBR</strain>
        <tissue evidence="7">Leaf</tissue>
    </source>
</reference>
<dbReference type="EMBL" id="JBBNAF010000004">
    <property type="protein sequence ID" value="KAK9152002.1"/>
    <property type="molecule type" value="Genomic_DNA"/>
</dbReference>
<dbReference type="InterPro" id="IPR032675">
    <property type="entry name" value="LRR_dom_sf"/>
</dbReference>
<feature type="region of interest" description="Disordered" evidence="4">
    <location>
        <begin position="222"/>
        <end position="618"/>
    </location>
</feature>
<protein>
    <recommendedName>
        <fullName evidence="9">SET domain-containing protein</fullName>
    </recommendedName>
</protein>
<dbReference type="Gene3D" id="3.80.10.10">
    <property type="entry name" value="Ribonuclease Inhibitor"/>
    <property type="match status" value="1"/>
</dbReference>
<dbReference type="CDD" id="cd10531">
    <property type="entry name" value="SET_SETD2-like"/>
    <property type="match status" value="1"/>
</dbReference>
<dbReference type="Pfam" id="PF00856">
    <property type="entry name" value="SET"/>
    <property type="match status" value="1"/>
</dbReference>
<dbReference type="SUPFAM" id="SSF82199">
    <property type="entry name" value="SET domain"/>
    <property type="match status" value="1"/>
</dbReference>
<dbReference type="Gene3D" id="2.170.270.10">
    <property type="entry name" value="SET domain"/>
    <property type="match status" value="1"/>
</dbReference>
<feature type="compositionally biased region" description="Low complexity" evidence="4">
    <location>
        <begin position="1008"/>
        <end position="1022"/>
    </location>
</feature>
<dbReference type="InterPro" id="IPR057851">
    <property type="entry name" value="ATXR3_GYF"/>
</dbReference>
<keyword evidence="1" id="KW-0489">Methyltransferase</keyword>
<feature type="compositionally biased region" description="Basic and acidic residues" evidence="4">
    <location>
        <begin position="1404"/>
        <end position="1417"/>
    </location>
</feature>
<feature type="compositionally biased region" description="Basic and acidic residues" evidence="4">
    <location>
        <begin position="79"/>
        <end position="95"/>
    </location>
</feature>
<comment type="caution">
    <text evidence="7">The sequence shown here is derived from an EMBL/GenBank/DDBJ whole genome shotgun (WGS) entry which is preliminary data.</text>
</comment>